<dbReference type="EnsemblBacteria" id="CAI49382">
    <property type="protein sequence ID" value="CAI49382"/>
    <property type="gene ID" value="NP_2582A"/>
</dbReference>
<dbReference type="InterPro" id="IPR009010">
    <property type="entry name" value="Asp_de-COase-like_dom_sf"/>
</dbReference>
<protein>
    <submittedName>
        <fullName evidence="1">Uncharacterized protein</fullName>
    </submittedName>
</protein>
<organism evidence="1 2">
    <name type="scientific">Natronomonas pharaonis (strain ATCC 35678 / DSM 2160 / CIP 103997 / JCM 8858 / NBRC 14720 / NCIMB 2260 / Gabara)</name>
    <name type="common">Halobacterium pharaonis</name>
    <dbReference type="NCBI Taxonomy" id="348780"/>
    <lineage>
        <taxon>Archaea</taxon>
        <taxon>Methanobacteriati</taxon>
        <taxon>Methanobacteriota</taxon>
        <taxon>Stenosarchaea group</taxon>
        <taxon>Halobacteria</taxon>
        <taxon>Halobacteriales</taxon>
        <taxon>Natronomonadaceae</taxon>
        <taxon>Natronomonas</taxon>
    </lineage>
</organism>
<accession>A0A1U7EWC2</accession>
<keyword evidence="2" id="KW-1185">Reference proteome</keyword>
<sequence length="230" mass="25927">MPASTVVVPNIAVWWGPFGDMDREDERKPYFGEGYVEMNPNDAREEGFEDGDYVWVDADPDDRPYIGADGDPDEYARALMRVRYQPAMPENITRSWFNLNQATHGTTEATPDREGLAKNEETDYVSLYRRGGHQSTTRTWLRPTLLTDEMNRKNLMGQTIGQGFEPDVHCANGAPRESFVKFEKEGDAGEDGEGLWRPAELGLRPGYEDLGEDTDLRRYISGGYAETGGD</sequence>
<dbReference type="AlphaFoldDB" id="A0A1U7EWC2"/>
<dbReference type="HOGENOM" id="CLU_1202648_0_0_2"/>
<dbReference type="SUPFAM" id="SSF50692">
    <property type="entry name" value="ADC-like"/>
    <property type="match status" value="1"/>
</dbReference>
<evidence type="ECO:0000313" key="1">
    <source>
        <dbReference type="EMBL" id="CAI49382.1"/>
    </source>
</evidence>
<dbReference type="STRING" id="348780.NP_2582A"/>
<proteinExistence type="predicted"/>
<dbReference type="KEGG" id="nph:NP_2582A"/>
<dbReference type="eggNOG" id="arCOG01497">
    <property type="taxonomic scope" value="Archaea"/>
</dbReference>
<reference evidence="1 2" key="1">
    <citation type="journal article" date="2005" name="Genome Res.">
        <title>Living with two extremes: conclusions from the genome sequence of Natronomonas pharaonis.</title>
        <authorList>
            <person name="Falb M."/>
            <person name="Pfeiffer F."/>
            <person name="Palm P."/>
            <person name="Rodewald K."/>
            <person name="Hickmann V."/>
            <person name="Tittor J."/>
            <person name="Oesterhelt D."/>
        </authorList>
    </citation>
    <scope>NUCLEOTIDE SEQUENCE [LARGE SCALE GENOMIC DNA]</scope>
    <source>
        <strain evidence="2">ATCC 35678 / DSM 2160 / CIP 103997 / JCM 8858 / NBRC 14720 / NCIMB 2260 / Gabara</strain>
    </source>
</reference>
<name>A0A1U7EWC2_NATPD</name>
<dbReference type="Gene3D" id="2.40.40.20">
    <property type="match status" value="1"/>
</dbReference>
<evidence type="ECO:0000313" key="2">
    <source>
        <dbReference type="Proteomes" id="UP000002698"/>
    </source>
</evidence>
<dbReference type="EMBL" id="CR936257">
    <property type="protein sequence ID" value="CAI49382.1"/>
    <property type="molecule type" value="Genomic_DNA"/>
</dbReference>
<dbReference type="Proteomes" id="UP000002698">
    <property type="component" value="Chromosome"/>
</dbReference>
<gene>
    <name evidence="1" type="ordered locus">NP_2582A</name>
</gene>
<dbReference type="OrthoDB" id="23466at2157"/>